<dbReference type="PROSITE" id="PS00518">
    <property type="entry name" value="ZF_RING_1"/>
    <property type="match status" value="1"/>
</dbReference>
<dbReference type="SMART" id="SM00184">
    <property type="entry name" value="RING"/>
    <property type="match status" value="1"/>
</dbReference>
<keyword evidence="2 4" id="KW-0863">Zinc-finger</keyword>
<dbReference type="AlphaFoldDB" id="A0A8E0S7Q1"/>
<evidence type="ECO:0000313" key="6">
    <source>
        <dbReference type="EMBL" id="KAA0200350.1"/>
    </source>
</evidence>
<evidence type="ECO:0000256" key="4">
    <source>
        <dbReference type="PROSITE-ProRule" id="PRU00175"/>
    </source>
</evidence>
<organism evidence="6 7">
    <name type="scientific">Fasciolopsis buskii</name>
    <dbReference type="NCBI Taxonomy" id="27845"/>
    <lineage>
        <taxon>Eukaryota</taxon>
        <taxon>Metazoa</taxon>
        <taxon>Spiralia</taxon>
        <taxon>Lophotrochozoa</taxon>
        <taxon>Platyhelminthes</taxon>
        <taxon>Trematoda</taxon>
        <taxon>Digenea</taxon>
        <taxon>Plagiorchiida</taxon>
        <taxon>Echinostomata</taxon>
        <taxon>Echinostomatoidea</taxon>
        <taxon>Fasciolidae</taxon>
        <taxon>Fasciolopsis</taxon>
    </lineage>
</organism>
<dbReference type="GO" id="GO:0043122">
    <property type="term" value="P:regulation of canonical NF-kappaB signal transduction"/>
    <property type="evidence" value="ECO:0007669"/>
    <property type="project" value="TreeGrafter"/>
</dbReference>
<dbReference type="PANTHER" id="PTHR10131:SF157">
    <property type="entry name" value="RECEPTOR-ASSOCIATED FACTOR, PUTATIVE-RELATED"/>
    <property type="match status" value="1"/>
</dbReference>
<feature type="domain" description="RING-type" evidence="5">
    <location>
        <begin position="18"/>
        <end position="78"/>
    </location>
</feature>
<dbReference type="InterPro" id="IPR013083">
    <property type="entry name" value="Znf_RING/FYVE/PHD"/>
</dbReference>
<dbReference type="GO" id="GO:0008270">
    <property type="term" value="F:zinc ion binding"/>
    <property type="evidence" value="ECO:0007669"/>
    <property type="project" value="UniProtKB-KW"/>
</dbReference>
<evidence type="ECO:0000313" key="7">
    <source>
        <dbReference type="Proteomes" id="UP000728185"/>
    </source>
</evidence>
<evidence type="ECO:0000256" key="3">
    <source>
        <dbReference type="ARBA" id="ARBA00022833"/>
    </source>
</evidence>
<dbReference type="Proteomes" id="UP000728185">
    <property type="component" value="Unassembled WGS sequence"/>
</dbReference>
<keyword evidence="3" id="KW-0862">Zinc</keyword>
<evidence type="ECO:0000256" key="1">
    <source>
        <dbReference type="ARBA" id="ARBA00022723"/>
    </source>
</evidence>
<keyword evidence="1" id="KW-0479">Metal-binding</keyword>
<dbReference type="EMBL" id="LUCM01000577">
    <property type="protein sequence ID" value="KAA0200350.1"/>
    <property type="molecule type" value="Genomic_DNA"/>
</dbReference>
<reference evidence="6" key="1">
    <citation type="submission" date="2019-05" db="EMBL/GenBank/DDBJ databases">
        <title>Annotation for the trematode Fasciolopsis buski.</title>
        <authorList>
            <person name="Choi Y.-J."/>
        </authorList>
    </citation>
    <scope>NUCLEOTIDE SEQUENCE</scope>
    <source>
        <strain evidence="6">HT</strain>
        <tissue evidence="6">Whole worm</tissue>
    </source>
</reference>
<protein>
    <recommendedName>
        <fullName evidence="5">RING-type domain-containing protein</fullName>
    </recommendedName>
</protein>
<evidence type="ECO:0000256" key="2">
    <source>
        <dbReference type="ARBA" id="ARBA00022771"/>
    </source>
</evidence>
<dbReference type="OrthoDB" id="1630758at2759"/>
<accession>A0A8E0S7Q1</accession>
<gene>
    <name evidence="6" type="ORF">FBUS_01662</name>
</gene>
<comment type="caution">
    <text evidence="6">The sequence shown here is derived from an EMBL/GenBank/DDBJ whole genome shotgun (WGS) entry which is preliminary data.</text>
</comment>
<evidence type="ECO:0000259" key="5">
    <source>
        <dbReference type="PROSITE" id="PS50089"/>
    </source>
</evidence>
<name>A0A8E0S7Q1_9TREM</name>
<dbReference type="PANTHER" id="PTHR10131">
    <property type="entry name" value="TNF RECEPTOR ASSOCIATED FACTOR"/>
    <property type="match status" value="1"/>
</dbReference>
<dbReference type="Pfam" id="PF13445">
    <property type="entry name" value="zf-RING_UBOX"/>
    <property type="match status" value="1"/>
</dbReference>
<dbReference type="InterPro" id="IPR017907">
    <property type="entry name" value="Znf_RING_CS"/>
</dbReference>
<proteinExistence type="predicted"/>
<sequence length="308" mass="34364">MGYPMERFVNSVDENLICSICCGVFTYPVVTNCGHTFCCACLNAWLRSPNSEDDNADITTNSIVDQIQSSRTRCPACRQNLEVSAPSYNQSTNGRLISSTVARPVIALRNLIESLPMKCTYAYRGCELIESVEFVENGIHKFSCAYAPVLCRGCDTLVNRSDFGVHQQMCAKNNTKLTKFKPSKSTQTAVGLLPGQTDQPCLEAMTSIAESSLMHLRTESRGARLSIGGTAVHNSAGSFETMLKTRELERMQFLHLSLIQLVNALKFELECNRKELRMAKLRLESSNTDKTGDSVQRMKRLLRYNDQT</sequence>
<dbReference type="InterPro" id="IPR001841">
    <property type="entry name" value="Znf_RING"/>
</dbReference>
<keyword evidence="7" id="KW-1185">Reference proteome</keyword>
<dbReference type="SUPFAM" id="SSF57850">
    <property type="entry name" value="RING/U-box"/>
    <property type="match status" value="1"/>
</dbReference>
<dbReference type="Gene3D" id="3.30.40.10">
    <property type="entry name" value="Zinc/RING finger domain, C3HC4 (zinc finger)"/>
    <property type="match status" value="1"/>
</dbReference>
<dbReference type="PROSITE" id="PS50089">
    <property type="entry name" value="ZF_RING_2"/>
    <property type="match status" value="1"/>
</dbReference>
<dbReference type="InterPro" id="IPR027370">
    <property type="entry name" value="Znf-RING_euk"/>
</dbReference>